<evidence type="ECO:0000259" key="6">
    <source>
        <dbReference type="PROSITE" id="PS51007"/>
    </source>
</evidence>
<keyword evidence="5" id="KW-0732">Signal</keyword>
<evidence type="ECO:0000256" key="5">
    <source>
        <dbReference type="SAM" id="SignalP"/>
    </source>
</evidence>
<evidence type="ECO:0000256" key="3">
    <source>
        <dbReference type="ARBA" id="ARBA00023004"/>
    </source>
</evidence>
<accession>A0A3D9BW12</accession>
<protein>
    <submittedName>
        <fullName evidence="7">Cytochrome C</fullName>
    </submittedName>
</protein>
<dbReference type="InterPro" id="IPR036909">
    <property type="entry name" value="Cyt_c-like_dom_sf"/>
</dbReference>
<gene>
    <name evidence="7" type="ORF">DRV84_05945</name>
</gene>
<feature type="signal peptide" evidence="5">
    <location>
        <begin position="1"/>
        <end position="20"/>
    </location>
</feature>
<dbReference type="PROSITE" id="PS51007">
    <property type="entry name" value="CYTC"/>
    <property type="match status" value="1"/>
</dbReference>
<evidence type="ECO:0000256" key="4">
    <source>
        <dbReference type="PROSITE-ProRule" id="PRU00433"/>
    </source>
</evidence>
<organism evidence="7 8">
    <name type="scientific">Rhodosalinus sediminis</name>
    <dbReference type="NCBI Taxonomy" id="1940533"/>
    <lineage>
        <taxon>Bacteria</taxon>
        <taxon>Pseudomonadati</taxon>
        <taxon>Pseudomonadota</taxon>
        <taxon>Alphaproteobacteria</taxon>
        <taxon>Rhodobacterales</taxon>
        <taxon>Paracoccaceae</taxon>
        <taxon>Rhodosalinus</taxon>
    </lineage>
</organism>
<dbReference type="GO" id="GO:0020037">
    <property type="term" value="F:heme binding"/>
    <property type="evidence" value="ECO:0007669"/>
    <property type="project" value="InterPro"/>
</dbReference>
<sequence length="146" mass="15443">MTLRATTLFLAATLAAPAVAQEAGDPAAGENLFNRCKACHMIQSPDGEMIVRGGQVGPNLYGVIGGPAAEVEGFRYGDGILKAAEMGLEWTQENFVAYSQDPQGFLRDFTGDSGVRSKMAFRLQDGNEDIYAYLMQVAGDGAAGES</sequence>
<name>A0A3D9BW12_9RHOB</name>
<keyword evidence="8" id="KW-1185">Reference proteome</keyword>
<keyword evidence="3 4" id="KW-0408">Iron</keyword>
<comment type="caution">
    <text evidence="7">The sequence shown here is derived from an EMBL/GenBank/DDBJ whole genome shotgun (WGS) entry which is preliminary data.</text>
</comment>
<dbReference type="GO" id="GO:0046872">
    <property type="term" value="F:metal ion binding"/>
    <property type="evidence" value="ECO:0007669"/>
    <property type="project" value="UniProtKB-KW"/>
</dbReference>
<feature type="chain" id="PRO_5017543629" evidence="5">
    <location>
        <begin position="21"/>
        <end position="146"/>
    </location>
</feature>
<evidence type="ECO:0000256" key="1">
    <source>
        <dbReference type="ARBA" id="ARBA00022617"/>
    </source>
</evidence>
<dbReference type="OrthoDB" id="9805828at2"/>
<dbReference type="Proteomes" id="UP000257131">
    <property type="component" value="Unassembled WGS sequence"/>
</dbReference>
<evidence type="ECO:0000256" key="2">
    <source>
        <dbReference type="ARBA" id="ARBA00022723"/>
    </source>
</evidence>
<feature type="domain" description="Cytochrome c" evidence="6">
    <location>
        <begin position="24"/>
        <end position="138"/>
    </location>
</feature>
<dbReference type="EMBL" id="QOHR01000005">
    <property type="protein sequence ID" value="REC57713.1"/>
    <property type="molecule type" value="Genomic_DNA"/>
</dbReference>
<reference evidence="7 8" key="1">
    <citation type="journal article" date="2017" name="Int. J. Syst. Evol. Microbiol.">
        <title>Rhodosalinus sediminis gen. nov., sp. nov., isolated from marine saltern.</title>
        <authorList>
            <person name="Guo L.Y."/>
            <person name="Ling S.K."/>
            <person name="Li C.M."/>
            <person name="Chen G.J."/>
            <person name="Du Z.J."/>
        </authorList>
    </citation>
    <scope>NUCLEOTIDE SEQUENCE [LARGE SCALE GENOMIC DNA]</scope>
    <source>
        <strain evidence="7 8">WDN1C137</strain>
    </source>
</reference>
<evidence type="ECO:0000313" key="8">
    <source>
        <dbReference type="Proteomes" id="UP000257131"/>
    </source>
</evidence>
<keyword evidence="1 4" id="KW-0349">Heme</keyword>
<dbReference type="SUPFAM" id="SSF46626">
    <property type="entry name" value="Cytochrome c"/>
    <property type="match status" value="1"/>
</dbReference>
<dbReference type="RefSeq" id="WP_115978968.1">
    <property type="nucleotide sequence ID" value="NZ_QOHR01000005.1"/>
</dbReference>
<dbReference type="GO" id="GO:0009055">
    <property type="term" value="F:electron transfer activity"/>
    <property type="evidence" value="ECO:0007669"/>
    <property type="project" value="InterPro"/>
</dbReference>
<dbReference type="InterPro" id="IPR009056">
    <property type="entry name" value="Cyt_c-like_dom"/>
</dbReference>
<dbReference type="Gene3D" id="1.10.760.10">
    <property type="entry name" value="Cytochrome c-like domain"/>
    <property type="match status" value="1"/>
</dbReference>
<keyword evidence="2 4" id="KW-0479">Metal-binding</keyword>
<proteinExistence type="predicted"/>
<dbReference type="AlphaFoldDB" id="A0A3D9BW12"/>
<evidence type="ECO:0000313" key="7">
    <source>
        <dbReference type="EMBL" id="REC57713.1"/>
    </source>
</evidence>